<dbReference type="InterPro" id="IPR002641">
    <property type="entry name" value="PNPLA_dom"/>
</dbReference>
<dbReference type="Gene3D" id="3.40.1090.10">
    <property type="entry name" value="Cytosolic phospholipase A2 catalytic domain"/>
    <property type="match status" value="2"/>
</dbReference>
<accession>Q0F3F5</accession>
<keyword evidence="2 4" id="KW-0442">Lipid degradation</keyword>
<evidence type="ECO:0000256" key="4">
    <source>
        <dbReference type="PROSITE-ProRule" id="PRU01161"/>
    </source>
</evidence>
<dbReference type="PANTHER" id="PTHR14226:SF76">
    <property type="entry name" value="NTE FAMILY PROTEIN RSSA"/>
    <property type="match status" value="1"/>
</dbReference>
<feature type="active site" description="Proton acceptor" evidence="4">
    <location>
        <position position="161"/>
    </location>
</feature>
<dbReference type="SUPFAM" id="SSF52151">
    <property type="entry name" value="FabD/lysophospholipase-like"/>
    <property type="match status" value="1"/>
</dbReference>
<dbReference type="PROSITE" id="PS51635">
    <property type="entry name" value="PNPLA"/>
    <property type="match status" value="1"/>
</dbReference>
<evidence type="ECO:0000256" key="1">
    <source>
        <dbReference type="ARBA" id="ARBA00022801"/>
    </source>
</evidence>
<feature type="short sequence motif" description="GXSXG" evidence="4">
    <location>
        <begin position="45"/>
        <end position="49"/>
    </location>
</feature>
<dbReference type="PANTHER" id="PTHR14226">
    <property type="entry name" value="NEUROPATHY TARGET ESTERASE/SWISS CHEESE D.MELANOGASTER"/>
    <property type="match status" value="1"/>
</dbReference>
<gene>
    <name evidence="6" type="ORF">SPV1_04178</name>
</gene>
<reference evidence="6 7" key="1">
    <citation type="submission" date="2006-09" db="EMBL/GenBank/DDBJ databases">
        <authorList>
            <person name="Emerson D."/>
            <person name="Ferriera S."/>
            <person name="Johnson J."/>
            <person name="Kravitz S."/>
            <person name="Halpern A."/>
            <person name="Remington K."/>
            <person name="Beeson K."/>
            <person name="Tran B."/>
            <person name="Rogers Y.-H."/>
            <person name="Friedman R."/>
            <person name="Venter J.C."/>
        </authorList>
    </citation>
    <scope>NUCLEOTIDE SEQUENCE [LARGE SCALE GENOMIC DNA]</scope>
    <source>
        <strain evidence="6 7">PV-1</strain>
    </source>
</reference>
<feature type="domain" description="PNPLA" evidence="5">
    <location>
        <begin position="13"/>
        <end position="174"/>
    </location>
</feature>
<dbReference type="EMBL" id="AATS01000001">
    <property type="protein sequence ID" value="EAU55986.1"/>
    <property type="molecule type" value="Genomic_DNA"/>
</dbReference>
<dbReference type="Pfam" id="PF01734">
    <property type="entry name" value="Patatin"/>
    <property type="match status" value="1"/>
</dbReference>
<comment type="caution">
    <text evidence="4">Lacks conserved residue(s) required for the propagation of feature annotation.</text>
</comment>
<keyword evidence="3 4" id="KW-0443">Lipid metabolism</keyword>
<dbReference type="InterPro" id="IPR050301">
    <property type="entry name" value="NTE"/>
</dbReference>
<dbReference type="HOGENOM" id="CLU_047251_2_0_0"/>
<dbReference type="NCBIfam" id="NF007623">
    <property type="entry name" value="PRK10279.1"/>
    <property type="match status" value="1"/>
</dbReference>
<dbReference type="STRING" id="314344.AL013_04280"/>
<dbReference type="FunCoup" id="Q0F3F5">
    <property type="interactions" value="49"/>
</dbReference>
<evidence type="ECO:0000313" key="6">
    <source>
        <dbReference type="EMBL" id="EAU55986.1"/>
    </source>
</evidence>
<dbReference type="GO" id="GO:0016787">
    <property type="term" value="F:hydrolase activity"/>
    <property type="evidence" value="ECO:0007669"/>
    <property type="project" value="UniProtKB-UniRule"/>
</dbReference>
<feature type="active site" description="Nucleophile" evidence="4">
    <location>
        <position position="47"/>
    </location>
</feature>
<dbReference type="InterPro" id="IPR016035">
    <property type="entry name" value="Acyl_Trfase/lysoPLipase"/>
</dbReference>
<dbReference type="eggNOG" id="COG1752">
    <property type="taxonomic scope" value="Bacteria"/>
</dbReference>
<evidence type="ECO:0000256" key="2">
    <source>
        <dbReference type="ARBA" id="ARBA00022963"/>
    </source>
</evidence>
<comment type="caution">
    <text evidence="6">The sequence shown here is derived from an EMBL/GenBank/DDBJ whole genome shotgun (WGS) entry which is preliminary data.</text>
</comment>
<feature type="short sequence motif" description="DGA/G" evidence="4">
    <location>
        <begin position="161"/>
        <end position="163"/>
    </location>
</feature>
<dbReference type="RefSeq" id="WP_009851132.1">
    <property type="nucleotide sequence ID" value="NZ_DS022295.1"/>
</dbReference>
<proteinExistence type="predicted"/>
<evidence type="ECO:0000259" key="5">
    <source>
        <dbReference type="PROSITE" id="PS51635"/>
    </source>
</evidence>
<organism evidence="6 7">
    <name type="scientific">Mariprofundus ferrooxydans PV-1</name>
    <dbReference type="NCBI Taxonomy" id="314345"/>
    <lineage>
        <taxon>Bacteria</taxon>
        <taxon>Pseudomonadati</taxon>
        <taxon>Pseudomonadota</taxon>
        <taxon>Candidatius Mariprofundia</taxon>
        <taxon>Mariprofundales</taxon>
        <taxon>Mariprofundaceae</taxon>
        <taxon>Mariprofundus</taxon>
    </lineage>
</organism>
<dbReference type="AlphaFoldDB" id="Q0F3F5"/>
<dbReference type="InParanoid" id="Q0F3F5"/>
<evidence type="ECO:0000313" key="7">
    <source>
        <dbReference type="Proteomes" id="UP000005297"/>
    </source>
</evidence>
<name>Q0F3F5_9PROT</name>
<keyword evidence="1 4" id="KW-0378">Hydrolase</keyword>
<dbReference type="OrthoDB" id="5290098at2"/>
<dbReference type="GO" id="GO:0016042">
    <property type="term" value="P:lipid catabolic process"/>
    <property type="evidence" value="ECO:0007669"/>
    <property type="project" value="UniProtKB-UniRule"/>
</dbReference>
<sequence>MILMPTDKQKIGLALGSGSARGWGHIGVIKALQEQHGIRPDIICGCSIGALVGAALACRHMDQLEQWVRDISMRDIVRLLDFNLGAGGLIQGERLLESFCRYVDNVPIEQLPVPFGAIATDLESGRECWLQQGSLHDAVRASIALPGLFSPHHLRHQWLVDGGLVNPVPVSLCRAMGADIVIAVNLNSELVGNHARAEGRETRLALALPQNELLQKIATGLTPLAKRAKAMLTNGDDDIRIPGMFEAMTGAIDIMQDRITRSRLAGDPPDVLISPRLGHMGLLEFDRGEEAIEEGYAAVASAVANGAFRAVNMEVT</sequence>
<dbReference type="Proteomes" id="UP000005297">
    <property type="component" value="Unassembled WGS sequence"/>
</dbReference>
<protein>
    <submittedName>
        <fullName evidence="6">Patatin</fullName>
    </submittedName>
</protein>
<keyword evidence="7" id="KW-1185">Reference proteome</keyword>
<evidence type="ECO:0000256" key="3">
    <source>
        <dbReference type="ARBA" id="ARBA00023098"/>
    </source>
</evidence>